<dbReference type="EMBL" id="UOFL01000073">
    <property type="protein sequence ID" value="VAW75068.1"/>
    <property type="molecule type" value="Genomic_DNA"/>
</dbReference>
<dbReference type="InterPro" id="IPR023614">
    <property type="entry name" value="Porin_dom_sf"/>
</dbReference>
<keyword evidence="8" id="KW-0626">Porin</keyword>
<comment type="subcellular location">
    <subcellularLocation>
        <location evidence="1">Membrane</location>
        <topology evidence="1">Multi-pass membrane protein</topology>
    </subcellularLocation>
</comment>
<evidence type="ECO:0000256" key="8">
    <source>
        <dbReference type="ARBA" id="ARBA00023114"/>
    </source>
</evidence>
<evidence type="ECO:0000256" key="2">
    <source>
        <dbReference type="ARBA" id="ARBA00011233"/>
    </source>
</evidence>
<name>A0A3B0Y2Z9_9ZZZZ</name>
<feature type="domain" description="Porin" evidence="11">
    <location>
        <begin position="7"/>
        <end position="296"/>
    </location>
</feature>
<comment type="subunit">
    <text evidence="2">Homotrimer.</text>
</comment>
<evidence type="ECO:0000256" key="7">
    <source>
        <dbReference type="ARBA" id="ARBA00023065"/>
    </source>
</evidence>
<dbReference type="Pfam" id="PF13609">
    <property type="entry name" value="Porin_4"/>
    <property type="match status" value="1"/>
</dbReference>
<evidence type="ECO:0000256" key="5">
    <source>
        <dbReference type="ARBA" id="ARBA00022692"/>
    </source>
</evidence>
<keyword evidence="3" id="KW-0813">Transport</keyword>
<evidence type="ECO:0000256" key="1">
    <source>
        <dbReference type="ARBA" id="ARBA00004141"/>
    </source>
</evidence>
<reference evidence="12" key="1">
    <citation type="submission" date="2018-06" db="EMBL/GenBank/DDBJ databases">
        <authorList>
            <person name="Zhirakovskaya E."/>
        </authorList>
    </citation>
    <scope>NUCLEOTIDE SEQUENCE</scope>
</reference>
<dbReference type="PANTHER" id="PTHR34501">
    <property type="entry name" value="PROTEIN YDDL-RELATED"/>
    <property type="match status" value="1"/>
</dbReference>
<evidence type="ECO:0000256" key="10">
    <source>
        <dbReference type="ARBA" id="ARBA00023237"/>
    </source>
</evidence>
<gene>
    <name evidence="12" type="ORF">MNBD_GAMMA12-765</name>
</gene>
<dbReference type="GO" id="GO:0046930">
    <property type="term" value="C:pore complex"/>
    <property type="evidence" value="ECO:0007669"/>
    <property type="project" value="UniProtKB-KW"/>
</dbReference>
<organism evidence="12">
    <name type="scientific">hydrothermal vent metagenome</name>
    <dbReference type="NCBI Taxonomy" id="652676"/>
    <lineage>
        <taxon>unclassified sequences</taxon>
        <taxon>metagenomes</taxon>
        <taxon>ecological metagenomes</taxon>
    </lineage>
</organism>
<dbReference type="SUPFAM" id="SSF56935">
    <property type="entry name" value="Porins"/>
    <property type="match status" value="1"/>
</dbReference>
<dbReference type="GO" id="GO:0015288">
    <property type="term" value="F:porin activity"/>
    <property type="evidence" value="ECO:0007669"/>
    <property type="project" value="UniProtKB-KW"/>
</dbReference>
<keyword evidence="10" id="KW-0998">Cell outer membrane</keyword>
<proteinExistence type="predicted"/>
<keyword evidence="9" id="KW-0472">Membrane</keyword>
<sequence length="311" mass="33376">MNKKILALAVGSALALPMVAQAKVVVYGHAQVEIGNIDTGVTDQNFSRDQSRGRFGIKASEKLGNGMTAYAKFEFATDTSDGNRAPNSPLSPREHAVGLKGAFGAVELGRLKTPYKYFGGVTYDPFVATNLEARGNGGQTGGSFGHNSFRSNSIAWKSNNFNGLSVWLLASIDEEDGTDGDYSIGVRYKAGPFEVGVTTINDDSANLDRTKLFGQYKWGNHKFSGSFEASSAGAVDTDTLFLGYQLRSGNNTFAAQYGNTDPDSGVETDYFAIGMIHHLSKKTRVFGGYRSTDVDAGTETEVFSVGLRVLF</sequence>
<evidence type="ECO:0000256" key="4">
    <source>
        <dbReference type="ARBA" id="ARBA00022452"/>
    </source>
</evidence>
<dbReference type="InterPro" id="IPR033900">
    <property type="entry name" value="Gram_neg_porin_domain"/>
</dbReference>
<protein>
    <recommendedName>
        <fullName evidence="11">Porin domain-containing protein</fullName>
    </recommendedName>
</protein>
<evidence type="ECO:0000256" key="3">
    <source>
        <dbReference type="ARBA" id="ARBA00022448"/>
    </source>
</evidence>
<evidence type="ECO:0000259" key="11">
    <source>
        <dbReference type="Pfam" id="PF13609"/>
    </source>
</evidence>
<keyword evidence="6" id="KW-0732">Signal</keyword>
<dbReference type="CDD" id="cd00342">
    <property type="entry name" value="gram_neg_porins"/>
    <property type="match status" value="1"/>
</dbReference>
<dbReference type="InterPro" id="IPR050298">
    <property type="entry name" value="Gram-neg_bact_OMP"/>
</dbReference>
<accession>A0A3B0Y2Z9</accession>
<evidence type="ECO:0000256" key="6">
    <source>
        <dbReference type="ARBA" id="ARBA00022729"/>
    </source>
</evidence>
<keyword evidence="7" id="KW-0406">Ion transport</keyword>
<keyword evidence="5" id="KW-0812">Transmembrane</keyword>
<dbReference type="Gene3D" id="2.40.160.10">
    <property type="entry name" value="Porin"/>
    <property type="match status" value="1"/>
</dbReference>
<evidence type="ECO:0000256" key="9">
    <source>
        <dbReference type="ARBA" id="ARBA00023136"/>
    </source>
</evidence>
<dbReference type="GO" id="GO:0006811">
    <property type="term" value="P:monoatomic ion transport"/>
    <property type="evidence" value="ECO:0007669"/>
    <property type="project" value="UniProtKB-KW"/>
</dbReference>
<evidence type="ECO:0000313" key="12">
    <source>
        <dbReference type="EMBL" id="VAW75068.1"/>
    </source>
</evidence>
<dbReference type="PANTHER" id="PTHR34501:SF9">
    <property type="entry name" value="MAJOR OUTER MEMBRANE PROTEIN P.IA"/>
    <property type="match status" value="1"/>
</dbReference>
<dbReference type="AlphaFoldDB" id="A0A3B0Y2Z9"/>
<keyword evidence="4" id="KW-1134">Transmembrane beta strand</keyword>